<organism evidence="2 3">
    <name type="scientific">Phialemonium thermophilum</name>
    <dbReference type="NCBI Taxonomy" id="223376"/>
    <lineage>
        <taxon>Eukaryota</taxon>
        <taxon>Fungi</taxon>
        <taxon>Dikarya</taxon>
        <taxon>Ascomycota</taxon>
        <taxon>Pezizomycotina</taxon>
        <taxon>Sordariomycetes</taxon>
        <taxon>Sordariomycetidae</taxon>
        <taxon>Cephalothecales</taxon>
        <taxon>Cephalothecaceae</taxon>
        <taxon>Phialemonium</taxon>
    </lineage>
</organism>
<evidence type="ECO:0000256" key="1">
    <source>
        <dbReference type="SAM" id="MobiDB-lite"/>
    </source>
</evidence>
<evidence type="ECO:0000313" key="3">
    <source>
        <dbReference type="Proteomes" id="UP001586593"/>
    </source>
</evidence>
<reference evidence="2 3" key="1">
    <citation type="journal article" date="2024" name="Commun. Biol.">
        <title>Comparative genomic analysis of thermophilic fungi reveals convergent evolutionary adaptations and gene losses.</title>
        <authorList>
            <person name="Steindorff A.S."/>
            <person name="Aguilar-Pontes M.V."/>
            <person name="Robinson A.J."/>
            <person name="Andreopoulos B."/>
            <person name="LaButti K."/>
            <person name="Kuo A."/>
            <person name="Mondo S."/>
            <person name="Riley R."/>
            <person name="Otillar R."/>
            <person name="Haridas S."/>
            <person name="Lipzen A."/>
            <person name="Grimwood J."/>
            <person name="Schmutz J."/>
            <person name="Clum A."/>
            <person name="Reid I.D."/>
            <person name="Moisan M.C."/>
            <person name="Butler G."/>
            <person name="Nguyen T.T.M."/>
            <person name="Dewar K."/>
            <person name="Conant G."/>
            <person name="Drula E."/>
            <person name="Henrissat B."/>
            <person name="Hansel C."/>
            <person name="Singer S."/>
            <person name="Hutchinson M.I."/>
            <person name="de Vries R.P."/>
            <person name="Natvig D.O."/>
            <person name="Powell A.J."/>
            <person name="Tsang A."/>
            <person name="Grigoriev I.V."/>
        </authorList>
    </citation>
    <scope>NUCLEOTIDE SEQUENCE [LARGE SCALE GENOMIC DNA]</scope>
    <source>
        <strain evidence="2 3">ATCC 24622</strain>
    </source>
</reference>
<evidence type="ECO:0000313" key="2">
    <source>
        <dbReference type="EMBL" id="KAL1845152.1"/>
    </source>
</evidence>
<sequence length="211" mass="22752">MHVDGVVAKSDELPCAASRVRCQLKARQKPWTAGHRTGWRKDRETGGTSVEPAGLSASLKDPTGPPSTCSSVGEDLPATTLASSPLCLRGTSQSKVRCVSRHVHDLGTGPPSQMHPRPAHLYWPSHADHCKEPAETSSSPRGDPSCRTAHSHFGLRPSSTLSWPAPPPFPCACREPPLLYFVLTCGAHALRQGAARLCRQRKGWEFVPVLS</sequence>
<gene>
    <name evidence="2" type="ORF">VTK73DRAFT_1031</name>
</gene>
<name>A0ABR3VU56_9PEZI</name>
<feature type="region of interest" description="Disordered" evidence="1">
    <location>
        <begin position="130"/>
        <end position="150"/>
    </location>
</feature>
<dbReference type="Proteomes" id="UP001586593">
    <property type="component" value="Unassembled WGS sequence"/>
</dbReference>
<protein>
    <submittedName>
        <fullName evidence="2">Uncharacterized protein</fullName>
    </submittedName>
</protein>
<keyword evidence="3" id="KW-1185">Reference proteome</keyword>
<dbReference type="EMBL" id="JAZHXJ010001234">
    <property type="protein sequence ID" value="KAL1845152.1"/>
    <property type="molecule type" value="Genomic_DNA"/>
</dbReference>
<comment type="caution">
    <text evidence="2">The sequence shown here is derived from an EMBL/GenBank/DDBJ whole genome shotgun (WGS) entry which is preliminary data.</text>
</comment>
<accession>A0ABR3VU56</accession>
<feature type="region of interest" description="Disordered" evidence="1">
    <location>
        <begin position="27"/>
        <end position="75"/>
    </location>
</feature>
<proteinExistence type="predicted"/>